<dbReference type="EMBL" id="KZ293425">
    <property type="protein sequence ID" value="PBK71012.1"/>
    <property type="molecule type" value="Genomic_DNA"/>
</dbReference>
<name>A0A2H3BVJ9_9AGAR</name>
<protein>
    <submittedName>
        <fullName evidence="1">Uncharacterized protein</fullName>
    </submittedName>
</protein>
<gene>
    <name evidence="1" type="ORF">ARMSODRAFT_1083925</name>
</gene>
<evidence type="ECO:0000313" key="1">
    <source>
        <dbReference type="EMBL" id="PBK71012.1"/>
    </source>
</evidence>
<keyword evidence="2" id="KW-1185">Reference proteome</keyword>
<organism evidence="1 2">
    <name type="scientific">Armillaria solidipes</name>
    <dbReference type="NCBI Taxonomy" id="1076256"/>
    <lineage>
        <taxon>Eukaryota</taxon>
        <taxon>Fungi</taxon>
        <taxon>Dikarya</taxon>
        <taxon>Basidiomycota</taxon>
        <taxon>Agaricomycotina</taxon>
        <taxon>Agaricomycetes</taxon>
        <taxon>Agaricomycetidae</taxon>
        <taxon>Agaricales</taxon>
        <taxon>Marasmiineae</taxon>
        <taxon>Physalacriaceae</taxon>
        <taxon>Armillaria</taxon>
    </lineage>
</organism>
<sequence>MRNDSLRVHGLLFDRSTTQFSFFSYDPTTSAFQVDENLYVNASPVTLAAPRDMIRVIEKLFSILMYSYNELLDNRHSYTSMVPKVTGYVQKLRTRRGRFRIH</sequence>
<accession>A0A2H3BVJ9</accession>
<reference evidence="2" key="1">
    <citation type="journal article" date="2017" name="Nat. Ecol. Evol.">
        <title>Genome expansion and lineage-specific genetic innovations in the forest pathogenic fungi Armillaria.</title>
        <authorList>
            <person name="Sipos G."/>
            <person name="Prasanna A.N."/>
            <person name="Walter M.C."/>
            <person name="O'Connor E."/>
            <person name="Balint B."/>
            <person name="Krizsan K."/>
            <person name="Kiss B."/>
            <person name="Hess J."/>
            <person name="Varga T."/>
            <person name="Slot J."/>
            <person name="Riley R."/>
            <person name="Boka B."/>
            <person name="Rigling D."/>
            <person name="Barry K."/>
            <person name="Lee J."/>
            <person name="Mihaltcheva S."/>
            <person name="LaButti K."/>
            <person name="Lipzen A."/>
            <person name="Waldron R."/>
            <person name="Moloney N.M."/>
            <person name="Sperisen C."/>
            <person name="Kredics L."/>
            <person name="Vagvoelgyi C."/>
            <person name="Patrignani A."/>
            <person name="Fitzpatrick D."/>
            <person name="Nagy I."/>
            <person name="Doyle S."/>
            <person name="Anderson J.B."/>
            <person name="Grigoriev I.V."/>
            <person name="Gueldener U."/>
            <person name="Muensterkoetter M."/>
            <person name="Nagy L.G."/>
        </authorList>
    </citation>
    <scope>NUCLEOTIDE SEQUENCE [LARGE SCALE GENOMIC DNA]</scope>
    <source>
        <strain evidence="2">28-4</strain>
    </source>
</reference>
<dbReference type="Proteomes" id="UP000218334">
    <property type="component" value="Unassembled WGS sequence"/>
</dbReference>
<proteinExistence type="predicted"/>
<evidence type="ECO:0000313" key="2">
    <source>
        <dbReference type="Proteomes" id="UP000218334"/>
    </source>
</evidence>
<dbReference type="AlphaFoldDB" id="A0A2H3BVJ9"/>